<protein>
    <recommendedName>
        <fullName evidence="3">Terpene synthase family protein</fullName>
    </recommendedName>
</protein>
<evidence type="ECO:0000313" key="2">
    <source>
        <dbReference type="Proteomes" id="UP000294257"/>
    </source>
</evidence>
<evidence type="ECO:0000313" key="1">
    <source>
        <dbReference type="EMBL" id="RZS30337.1"/>
    </source>
</evidence>
<sequence>MFAPAAQCVPLVKLASATLADLRRWTSEHLPDCRDLPLVGVAFGEAVIGPWATADQLRIPARVATWVCAFDDYLEHEITELRGVDEFLERCDAVVRTGKRDDGNPVLAGLSALQRDLGELTGYPALASLWERKFDSCLRGHRYDWIAGWARVRGRAPEAGVKLDVEEYLEHVDSISLWHVQVPRWLAYGGDELPEHLDVLVPAVDDSAVLARLANDLGTIARERSEPGQNNLLMYDGVTEDWVRDEIAGRMAALRRRVAALVAENYPPAVSLIRQAEWTIGVYLGNDLRTMTG</sequence>
<proteinExistence type="predicted"/>
<reference evidence="1 2" key="1">
    <citation type="submission" date="2019-02" db="EMBL/GenBank/DDBJ databases">
        <title>Genomic Encyclopedia of Type Strains, Phase IV (KMG-IV): sequencing the most valuable type-strain genomes for metagenomic binning, comparative biology and taxonomic classification.</title>
        <authorList>
            <person name="Goeker M."/>
        </authorList>
    </citation>
    <scope>NUCLEOTIDE SEQUENCE [LARGE SCALE GENOMIC DNA]</scope>
    <source>
        <strain evidence="1 2">DSM 101727</strain>
    </source>
</reference>
<evidence type="ECO:0008006" key="3">
    <source>
        <dbReference type="Google" id="ProtNLM"/>
    </source>
</evidence>
<name>A0A4Q7KBL2_9PSEU</name>
<dbReference type="Pfam" id="PF19086">
    <property type="entry name" value="Terpene_syn_C_2"/>
    <property type="match status" value="1"/>
</dbReference>
<comment type="caution">
    <text evidence="1">The sequence shown here is derived from an EMBL/GenBank/DDBJ whole genome shotgun (WGS) entry which is preliminary data.</text>
</comment>
<dbReference type="Proteomes" id="UP000294257">
    <property type="component" value="Unassembled WGS sequence"/>
</dbReference>
<organism evidence="1 2">
    <name type="scientific">Herbihabitans rhizosphaerae</name>
    <dbReference type="NCBI Taxonomy" id="1872711"/>
    <lineage>
        <taxon>Bacteria</taxon>
        <taxon>Bacillati</taxon>
        <taxon>Actinomycetota</taxon>
        <taxon>Actinomycetes</taxon>
        <taxon>Pseudonocardiales</taxon>
        <taxon>Pseudonocardiaceae</taxon>
        <taxon>Herbihabitans</taxon>
    </lineage>
</organism>
<dbReference type="InterPro" id="IPR008949">
    <property type="entry name" value="Isoprenoid_synthase_dom_sf"/>
</dbReference>
<dbReference type="SUPFAM" id="SSF48576">
    <property type="entry name" value="Terpenoid synthases"/>
    <property type="match status" value="1"/>
</dbReference>
<dbReference type="EMBL" id="SGWQ01000017">
    <property type="protein sequence ID" value="RZS30337.1"/>
    <property type="molecule type" value="Genomic_DNA"/>
</dbReference>
<dbReference type="AlphaFoldDB" id="A0A4Q7KBL2"/>
<accession>A0A4Q7KBL2</accession>
<keyword evidence="2" id="KW-1185">Reference proteome</keyword>
<gene>
    <name evidence="1" type="ORF">EV193_11733</name>
</gene>
<dbReference type="Gene3D" id="1.10.600.10">
    <property type="entry name" value="Farnesyl Diphosphate Synthase"/>
    <property type="match status" value="1"/>
</dbReference>